<proteinExistence type="predicted"/>
<feature type="domain" description="DUF1918" evidence="1">
    <location>
        <begin position="1"/>
        <end position="57"/>
    </location>
</feature>
<evidence type="ECO:0000259" key="1">
    <source>
        <dbReference type="Pfam" id="PF08940"/>
    </source>
</evidence>
<gene>
    <name evidence="2" type="ORF">HT102_11530</name>
</gene>
<dbReference type="RefSeq" id="WP_192039567.1">
    <property type="nucleotide sequence ID" value="NZ_JACYWE010000006.1"/>
</dbReference>
<dbReference type="SUPFAM" id="SSF50118">
    <property type="entry name" value="Cell growth inhibitor/plasmid maintenance toxic component"/>
    <property type="match status" value="1"/>
</dbReference>
<reference evidence="2" key="1">
    <citation type="submission" date="2020-09" db="EMBL/GenBank/DDBJ databases">
        <title>Hoyosella lacisalsi sp. nov., a halotolerant actinobacterium isolated from soil of Lake Gudzhirganskoe.</title>
        <authorList>
            <person name="Yang Q."/>
            <person name="Guo P.Y."/>
            <person name="Liu S.W."/>
            <person name="Li F.N."/>
            <person name="Sun C.H."/>
        </authorList>
    </citation>
    <scope>NUCLEOTIDE SEQUENCE</scope>
    <source>
        <strain evidence="2">G463</strain>
    </source>
</reference>
<dbReference type="Pfam" id="PF08940">
    <property type="entry name" value="DUF1918"/>
    <property type="match status" value="1"/>
</dbReference>
<name>A0A927JE27_9ACTN</name>
<dbReference type="InterPro" id="IPR015035">
    <property type="entry name" value="DUF1918"/>
</dbReference>
<protein>
    <submittedName>
        <fullName evidence="2">DUF1918 domain-containing protein</fullName>
    </submittedName>
</protein>
<dbReference type="Proteomes" id="UP000642993">
    <property type="component" value="Unassembled WGS sequence"/>
</dbReference>
<sequence>MHAVIGDHLHIKSATVGRPEQDCEVLEVRGPSGEPPYRVRFDDGHESLLFPGTDCLVEHRD</sequence>
<evidence type="ECO:0000313" key="2">
    <source>
        <dbReference type="EMBL" id="MBD8507120.1"/>
    </source>
</evidence>
<dbReference type="EMBL" id="JACYWE010000006">
    <property type="protein sequence ID" value="MBD8507120.1"/>
    <property type="molecule type" value="Genomic_DNA"/>
</dbReference>
<organism evidence="2 3">
    <name type="scientific">Lolliginicoccus lacisalsi</name>
    <dbReference type="NCBI Taxonomy" id="2742202"/>
    <lineage>
        <taxon>Bacteria</taxon>
        <taxon>Bacillati</taxon>
        <taxon>Actinomycetota</taxon>
        <taxon>Actinomycetes</taxon>
        <taxon>Mycobacteriales</taxon>
        <taxon>Hoyosellaceae</taxon>
        <taxon>Lolliginicoccus</taxon>
    </lineage>
</organism>
<keyword evidence="3" id="KW-1185">Reference proteome</keyword>
<comment type="caution">
    <text evidence="2">The sequence shown here is derived from an EMBL/GenBank/DDBJ whole genome shotgun (WGS) entry which is preliminary data.</text>
</comment>
<dbReference type="AlphaFoldDB" id="A0A927JE27"/>
<evidence type="ECO:0000313" key="3">
    <source>
        <dbReference type="Proteomes" id="UP000642993"/>
    </source>
</evidence>
<dbReference type="Gene3D" id="2.30.30.440">
    <property type="entry name" value="Domain of unknown function DUF1918"/>
    <property type="match status" value="1"/>
</dbReference>
<accession>A0A927JE27</accession>